<evidence type="ECO:0000313" key="2">
    <source>
        <dbReference type="Proteomes" id="UP000016543"/>
    </source>
</evidence>
<dbReference type="NCBIfam" id="TIGR02443">
    <property type="entry name" value="YheV family putative zinc ribbon protein"/>
    <property type="match status" value="1"/>
</dbReference>
<protein>
    <submittedName>
        <fullName evidence="1">Predicted nucleic-acid-binding protein containing a Zn-ribbon domain</fullName>
    </submittedName>
</protein>
<dbReference type="SUPFAM" id="SSF57783">
    <property type="entry name" value="Zinc beta-ribbon"/>
    <property type="match status" value="1"/>
</dbReference>
<dbReference type="EMBL" id="AAMX01000001">
    <property type="protein sequence ID" value="EAQ33104.1"/>
    <property type="molecule type" value="Genomic_DNA"/>
</dbReference>
<reference evidence="1 2" key="1">
    <citation type="submission" date="2006-01" db="EMBL/GenBank/DDBJ databases">
        <authorList>
            <person name="Brettar I."/>
            <person name="Hofle M."/>
            <person name="Ferriera S."/>
            <person name="Johnson J."/>
            <person name="Kravitz S."/>
            <person name="Halpern A."/>
            <person name="Remington K."/>
            <person name="Beeson K."/>
            <person name="Tran B."/>
            <person name="Rogers Y.-H."/>
            <person name="Friedman R."/>
            <person name="Venter J.C."/>
        </authorList>
    </citation>
    <scope>NUCLEOTIDE SEQUENCE [LARGE SCALE GENOMIC DNA]</scope>
    <source>
        <strain evidence="1 2">OS145</strain>
    </source>
</reference>
<organism evidence="1 2">
    <name type="scientific">Idiomarina baltica OS145</name>
    <dbReference type="NCBI Taxonomy" id="314276"/>
    <lineage>
        <taxon>Bacteria</taxon>
        <taxon>Pseudomonadati</taxon>
        <taxon>Pseudomonadota</taxon>
        <taxon>Gammaproteobacteria</taxon>
        <taxon>Alteromonadales</taxon>
        <taxon>Idiomarinaceae</taxon>
        <taxon>Idiomarina</taxon>
    </lineage>
</organism>
<accession>A0ABP2CTF0</accession>
<sequence>MKCDWLLSWLMSIQSSTASVNGSLPISWADQLNYGNIDRVVYDIGAVVARQKKRFIAGATCPKCDSMDTLMLFIENDVEQVECVKCKHRFSEPKQQGTGSEREFDQVIGVFKPE</sequence>
<proteinExistence type="predicted"/>
<comment type="caution">
    <text evidence="1">The sequence shown here is derived from an EMBL/GenBank/DDBJ whole genome shotgun (WGS) entry which is preliminary data.</text>
</comment>
<gene>
    <name evidence="1" type="ORF">OS145_02010</name>
</gene>
<dbReference type="InterPro" id="IPR012658">
    <property type="entry name" value="YheV"/>
</dbReference>
<dbReference type="Proteomes" id="UP000016543">
    <property type="component" value="Unassembled WGS sequence"/>
</dbReference>
<keyword evidence="2" id="KW-1185">Reference proteome</keyword>
<evidence type="ECO:0000313" key="1">
    <source>
        <dbReference type="EMBL" id="EAQ33104.1"/>
    </source>
</evidence>
<dbReference type="Pfam" id="PF09526">
    <property type="entry name" value="DUF2387"/>
    <property type="match status" value="1"/>
</dbReference>
<name>A0ABP2CTF0_9GAMM</name>